<protein>
    <recommendedName>
        <fullName evidence="12">UDP-N-acetylglucosamine 1-carboxyvinyltransferase</fullName>
        <ecNumber evidence="11">2.5.1.7</ecNumber>
    </recommendedName>
    <alternativeName>
        <fullName evidence="13">Enoylpyruvate transferase</fullName>
    </alternativeName>
    <alternativeName>
        <fullName evidence="14">UDP-N-acetylglucosamine enolpyruvyl transferase</fullName>
    </alternativeName>
</protein>
<dbReference type="NCBIfam" id="TIGR01072">
    <property type="entry name" value="murA"/>
    <property type="match status" value="1"/>
</dbReference>
<dbReference type="EMBL" id="CAFABE010000009">
    <property type="protein sequence ID" value="CAB4819985.1"/>
    <property type="molecule type" value="Genomic_DNA"/>
</dbReference>
<dbReference type="PANTHER" id="PTHR43783">
    <property type="entry name" value="UDP-N-ACETYLGLUCOSAMINE 1-CARBOXYVINYLTRANSFERASE"/>
    <property type="match status" value="1"/>
</dbReference>
<evidence type="ECO:0000256" key="8">
    <source>
        <dbReference type="ARBA" id="ARBA00023306"/>
    </source>
</evidence>
<dbReference type="GO" id="GO:0005737">
    <property type="term" value="C:cytoplasm"/>
    <property type="evidence" value="ECO:0007669"/>
    <property type="project" value="UniProtKB-SubCell"/>
</dbReference>
<evidence type="ECO:0000256" key="1">
    <source>
        <dbReference type="ARBA" id="ARBA00004496"/>
    </source>
</evidence>
<evidence type="ECO:0000256" key="9">
    <source>
        <dbReference type="ARBA" id="ARBA00023316"/>
    </source>
</evidence>
<proteinExistence type="inferred from homology"/>
<keyword evidence="3" id="KW-0963">Cytoplasm</keyword>
<dbReference type="NCBIfam" id="NF006873">
    <property type="entry name" value="PRK09369.1"/>
    <property type="match status" value="1"/>
</dbReference>
<dbReference type="GO" id="GO:0051301">
    <property type="term" value="P:cell division"/>
    <property type="evidence" value="ECO:0007669"/>
    <property type="project" value="UniProtKB-KW"/>
</dbReference>
<comment type="subcellular location">
    <subcellularLocation>
        <location evidence="1">Cytoplasm</location>
    </subcellularLocation>
</comment>
<comment type="catalytic activity">
    <reaction evidence="15">
        <text>phosphoenolpyruvate + UDP-N-acetyl-alpha-D-glucosamine = UDP-N-acetyl-3-O-(1-carboxyvinyl)-alpha-D-glucosamine + phosphate</text>
        <dbReference type="Rhea" id="RHEA:18681"/>
        <dbReference type="ChEBI" id="CHEBI:43474"/>
        <dbReference type="ChEBI" id="CHEBI:57705"/>
        <dbReference type="ChEBI" id="CHEBI:58702"/>
        <dbReference type="ChEBI" id="CHEBI:68483"/>
        <dbReference type="EC" id="2.5.1.7"/>
    </reaction>
</comment>
<evidence type="ECO:0000256" key="5">
    <source>
        <dbReference type="ARBA" id="ARBA00022679"/>
    </source>
</evidence>
<feature type="domain" description="Enolpyruvate transferase" evidence="16">
    <location>
        <begin position="7"/>
        <end position="412"/>
    </location>
</feature>
<dbReference type="EMBL" id="CAFBLT010000001">
    <property type="protein sequence ID" value="CAB4867072.1"/>
    <property type="molecule type" value="Genomic_DNA"/>
</dbReference>
<evidence type="ECO:0000256" key="2">
    <source>
        <dbReference type="ARBA" id="ARBA00004752"/>
    </source>
</evidence>
<dbReference type="InterPro" id="IPR001986">
    <property type="entry name" value="Enolpyruvate_Tfrase_dom"/>
</dbReference>
<dbReference type="CDD" id="cd01555">
    <property type="entry name" value="UdpNAET"/>
    <property type="match status" value="1"/>
</dbReference>
<gene>
    <name evidence="17" type="ORF">UFOPK3164_00348</name>
    <name evidence="18" type="ORF">UFOPK3427_00557</name>
    <name evidence="19" type="ORF">UFOPK4112_00500</name>
</gene>
<keyword evidence="8" id="KW-0131">Cell cycle</keyword>
<dbReference type="GO" id="GO:0008760">
    <property type="term" value="F:UDP-N-acetylglucosamine 1-carboxyvinyltransferase activity"/>
    <property type="evidence" value="ECO:0007669"/>
    <property type="project" value="UniProtKB-EC"/>
</dbReference>
<dbReference type="Pfam" id="PF00275">
    <property type="entry name" value="EPSP_synthase"/>
    <property type="match status" value="1"/>
</dbReference>
<dbReference type="AlphaFoldDB" id="A0A6J7D7Y1"/>
<evidence type="ECO:0000256" key="11">
    <source>
        <dbReference type="ARBA" id="ARBA00039108"/>
    </source>
</evidence>
<dbReference type="GO" id="GO:0008360">
    <property type="term" value="P:regulation of cell shape"/>
    <property type="evidence" value="ECO:0007669"/>
    <property type="project" value="UniProtKB-KW"/>
</dbReference>
<evidence type="ECO:0000313" key="19">
    <source>
        <dbReference type="EMBL" id="CAB5014312.1"/>
    </source>
</evidence>
<dbReference type="InterPro" id="IPR050068">
    <property type="entry name" value="MurA_subfamily"/>
</dbReference>
<keyword evidence="9" id="KW-0961">Cell wall biogenesis/degradation</keyword>
<dbReference type="Gene3D" id="3.65.10.10">
    <property type="entry name" value="Enolpyruvate transferase domain"/>
    <property type="match status" value="2"/>
</dbReference>
<evidence type="ECO:0000256" key="15">
    <source>
        <dbReference type="ARBA" id="ARBA00047527"/>
    </source>
</evidence>
<evidence type="ECO:0000313" key="18">
    <source>
        <dbReference type="EMBL" id="CAB4867072.1"/>
    </source>
</evidence>
<sequence length="422" mass="44337">MKRIVVNPGPPLAGSVEVGGAKNSVLKLMAACLLAEGTYELENVPAITDVEIMSDMLRSLGCGVERHDGRRLSIDVPTTEEITPVAPYELVEKMRASIVVLGPLLARCGKARVSLPGGDDFGSRPIDIHLSGLEAMGVRFTTNHGFVEGEVTDASGRLRGAHIVLEYPSHTATDNLLMAAVSASGTTTIENAAREPEVTDLAEMLTSMGASIQGAGTSQLVIEGSETLSPTSHRVIPDRVVCATYLLAPALGGGSVTVSDGRPEHMEMFLKKLEAMGLEVFSGPEGIRVTSTQRCVASDIATLPFPGVATDYKPFLVTALSVADGVSIVSENLFEGRFRYVDELRRMGADISTEGHHAVVRGVPRLSGAPVKAPDIRAGAALVLAGLAAEGETVVAGVEHIERGYEDFVGTLASLGADVTWL</sequence>
<dbReference type="PANTHER" id="PTHR43783:SF1">
    <property type="entry name" value="UDP-N-ACETYLGLUCOSAMINE 1-CARBOXYVINYLTRANSFERASE"/>
    <property type="match status" value="1"/>
</dbReference>
<dbReference type="HAMAP" id="MF_00111">
    <property type="entry name" value="MurA"/>
    <property type="match status" value="1"/>
</dbReference>
<organism evidence="18">
    <name type="scientific">freshwater metagenome</name>
    <dbReference type="NCBI Taxonomy" id="449393"/>
    <lineage>
        <taxon>unclassified sequences</taxon>
        <taxon>metagenomes</taxon>
        <taxon>ecological metagenomes</taxon>
    </lineage>
</organism>
<evidence type="ECO:0000256" key="13">
    <source>
        <dbReference type="ARBA" id="ARBA00042443"/>
    </source>
</evidence>
<dbReference type="InterPro" id="IPR013792">
    <property type="entry name" value="RNA3'P_cycl/enolpyr_Trfase_a/b"/>
</dbReference>
<keyword evidence="5" id="KW-0808">Transferase</keyword>
<dbReference type="GO" id="GO:0009252">
    <property type="term" value="P:peptidoglycan biosynthetic process"/>
    <property type="evidence" value="ECO:0007669"/>
    <property type="project" value="UniProtKB-KW"/>
</dbReference>
<comment type="pathway">
    <text evidence="2">Cell wall biogenesis; peptidoglycan biosynthesis.</text>
</comment>
<dbReference type="EMBL" id="CAFBPM010000003">
    <property type="protein sequence ID" value="CAB5014312.1"/>
    <property type="molecule type" value="Genomic_DNA"/>
</dbReference>
<keyword evidence="7" id="KW-0573">Peptidoglycan synthesis</keyword>
<accession>A0A6J7D7Y1</accession>
<evidence type="ECO:0000259" key="16">
    <source>
        <dbReference type="Pfam" id="PF00275"/>
    </source>
</evidence>
<keyword evidence="6" id="KW-0133">Cell shape</keyword>
<evidence type="ECO:0000256" key="14">
    <source>
        <dbReference type="ARBA" id="ARBA00042842"/>
    </source>
</evidence>
<evidence type="ECO:0000256" key="12">
    <source>
        <dbReference type="ARBA" id="ARBA00039754"/>
    </source>
</evidence>
<evidence type="ECO:0000256" key="6">
    <source>
        <dbReference type="ARBA" id="ARBA00022960"/>
    </source>
</evidence>
<dbReference type="InterPro" id="IPR036968">
    <property type="entry name" value="Enolpyruvate_Tfrase_sf"/>
</dbReference>
<dbReference type="GO" id="GO:0019277">
    <property type="term" value="P:UDP-N-acetylgalactosamine biosynthetic process"/>
    <property type="evidence" value="ECO:0007669"/>
    <property type="project" value="InterPro"/>
</dbReference>
<evidence type="ECO:0000256" key="4">
    <source>
        <dbReference type="ARBA" id="ARBA00022618"/>
    </source>
</evidence>
<dbReference type="EC" id="2.5.1.7" evidence="11"/>
<evidence type="ECO:0000256" key="3">
    <source>
        <dbReference type="ARBA" id="ARBA00022490"/>
    </source>
</evidence>
<evidence type="ECO:0000256" key="7">
    <source>
        <dbReference type="ARBA" id="ARBA00022984"/>
    </source>
</evidence>
<dbReference type="InterPro" id="IPR005750">
    <property type="entry name" value="UDP_GlcNAc_COvinyl_MurA"/>
</dbReference>
<dbReference type="SUPFAM" id="SSF55205">
    <property type="entry name" value="EPT/RTPC-like"/>
    <property type="match status" value="1"/>
</dbReference>
<dbReference type="GO" id="GO:0071555">
    <property type="term" value="P:cell wall organization"/>
    <property type="evidence" value="ECO:0007669"/>
    <property type="project" value="UniProtKB-KW"/>
</dbReference>
<name>A0A6J7D7Y1_9ZZZZ</name>
<evidence type="ECO:0000313" key="17">
    <source>
        <dbReference type="EMBL" id="CAB4819985.1"/>
    </source>
</evidence>
<keyword evidence="4" id="KW-0132">Cell division</keyword>
<reference evidence="18" key="1">
    <citation type="submission" date="2020-05" db="EMBL/GenBank/DDBJ databases">
        <authorList>
            <person name="Chiriac C."/>
            <person name="Salcher M."/>
            <person name="Ghai R."/>
            <person name="Kavagutti S V."/>
        </authorList>
    </citation>
    <scope>NUCLEOTIDE SEQUENCE</scope>
</reference>
<evidence type="ECO:0000256" key="10">
    <source>
        <dbReference type="ARBA" id="ARBA00038367"/>
    </source>
</evidence>
<comment type="similarity">
    <text evidence="10">Belongs to the EPSP synthase family. MurA subfamily.</text>
</comment>